<keyword evidence="4" id="KW-1185">Reference proteome</keyword>
<dbReference type="OrthoDB" id="2195155at2"/>
<keyword evidence="1" id="KW-0812">Transmembrane</keyword>
<feature type="transmembrane region" description="Helical" evidence="1">
    <location>
        <begin position="12"/>
        <end position="36"/>
    </location>
</feature>
<evidence type="ECO:0000259" key="2">
    <source>
        <dbReference type="Pfam" id="PF03703"/>
    </source>
</evidence>
<feature type="transmembrane region" description="Helical" evidence="1">
    <location>
        <begin position="380"/>
        <end position="395"/>
    </location>
</feature>
<feature type="domain" description="YdbS-like PH" evidence="2">
    <location>
        <begin position="401"/>
        <end position="475"/>
    </location>
</feature>
<feature type="transmembrane region" description="Helical" evidence="1">
    <location>
        <begin position="42"/>
        <end position="59"/>
    </location>
</feature>
<feature type="domain" description="YdbS-like PH" evidence="2">
    <location>
        <begin position="253"/>
        <end position="328"/>
    </location>
</feature>
<evidence type="ECO:0000313" key="4">
    <source>
        <dbReference type="Proteomes" id="UP000198752"/>
    </source>
</evidence>
<dbReference type="PIRSF" id="PIRSF026631">
    <property type="entry name" value="UCP026631"/>
    <property type="match status" value="1"/>
</dbReference>
<keyword evidence="1" id="KW-0472">Membrane</keyword>
<dbReference type="Pfam" id="PF03703">
    <property type="entry name" value="bPH_2"/>
    <property type="match status" value="3"/>
</dbReference>
<feature type="transmembrane region" description="Helical" evidence="1">
    <location>
        <begin position="355"/>
        <end position="374"/>
    </location>
</feature>
<dbReference type="RefSeq" id="WP_093674530.1">
    <property type="nucleotide sequence ID" value="NZ_FOOY01000028.1"/>
</dbReference>
<accession>A0A1I2VSU3</accession>
<evidence type="ECO:0000313" key="3">
    <source>
        <dbReference type="EMBL" id="SFG90291.1"/>
    </source>
</evidence>
<feature type="transmembrane region" description="Helical" evidence="1">
    <location>
        <begin position="221"/>
        <end position="248"/>
    </location>
</feature>
<feature type="domain" description="YdbS-like PH" evidence="2">
    <location>
        <begin position="61"/>
        <end position="139"/>
    </location>
</feature>
<gene>
    <name evidence="3" type="ORF">SAMN02982927_03157</name>
</gene>
<dbReference type="STRING" id="269670.SAMN02982927_03157"/>
<dbReference type="PANTHER" id="PTHR34473">
    <property type="entry name" value="UPF0699 TRANSMEMBRANE PROTEIN YDBS"/>
    <property type="match status" value="1"/>
</dbReference>
<feature type="transmembrane region" description="Helical" evidence="1">
    <location>
        <begin position="179"/>
        <end position="201"/>
    </location>
</feature>
<keyword evidence="1" id="KW-1133">Transmembrane helix</keyword>
<dbReference type="InterPro" id="IPR005182">
    <property type="entry name" value="YdbS-like_PH"/>
</dbReference>
<reference evidence="4" key="1">
    <citation type="submission" date="2016-10" db="EMBL/GenBank/DDBJ databases">
        <authorList>
            <person name="Varghese N."/>
            <person name="Submissions S."/>
        </authorList>
    </citation>
    <scope>NUCLEOTIDE SEQUENCE [LARGE SCALE GENOMIC DNA]</scope>
    <source>
        <strain evidence="4">ATCC 700379</strain>
    </source>
</reference>
<dbReference type="Proteomes" id="UP000198752">
    <property type="component" value="Unassembled WGS sequence"/>
</dbReference>
<proteinExistence type="predicted"/>
<protein>
    <submittedName>
        <fullName evidence="3">PH domain-containing protein</fullName>
    </submittedName>
</protein>
<dbReference type="InterPro" id="IPR014529">
    <property type="entry name" value="UCP026631"/>
</dbReference>
<sequence length="479" mass="54867">MKSNGKHLHFFAIISDAVSTLWSIIVPLGFGFAWGMRHLGQIAGYALIILLVIIVFNFFKWLRFKYEFIDDQFHIRSGVLVRSDRYIRIQRIQSVQIKTNLLLRLLGVVQLKFDTADQASKGDMVLSALKLEEAERIKAEVSRGKTQKSIIFAVEDPTEAPKVVDDSPKKVYALSGKRLLAASLLTSKVGVVLAAVFGLWSQADDFIPDSIQGRSLSYLEHASLVGMVIIIGMAILMLWFVSLVSALLRWGFFKLSIHEGEWRIHRGVWETSDETYKTDRVQAIRIKEQWVQQLFGWCTVYADCSGSIDLEKSDGGSVLVFPLLRKKELPDFLETAIPRFAGPIKHHPLPVRGTLYRMILPALFWIALCCTLTWRLDWGKYTLIALPFILAYFWFKNRSEGWALMDKRLIVINRWLTKTTTITRRNHIQSFAKKQSRIQKKLNLSTCAATIRASTAESITIRQLDEQDADKLLQWFRKK</sequence>
<dbReference type="AlphaFoldDB" id="A0A1I2VSU3"/>
<organism evidence="3 4">
    <name type="scientific">Sporolactobacillus nakayamae</name>
    <dbReference type="NCBI Taxonomy" id="269670"/>
    <lineage>
        <taxon>Bacteria</taxon>
        <taxon>Bacillati</taxon>
        <taxon>Bacillota</taxon>
        <taxon>Bacilli</taxon>
        <taxon>Bacillales</taxon>
        <taxon>Sporolactobacillaceae</taxon>
        <taxon>Sporolactobacillus</taxon>
    </lineage>
</organism>
<name>A0A1I2VSU3_9BACL</name>
<evidence type="ECO:0000256" key="1">
    <source>
        <dbReference type="SAM" id="Phobius"/>
    </source>
</evidence>
<dbReference type="EMBL" id="FOOY01000028">
    <property type="protein sequence ID" value="SFG90291.1"/>
    <property type="molecule type" value="Genomic_DNA"/>
</dbReference>
<dbReference type="PANTHER" id="PTHR34473:SF2">
    <property type="entry name" value="UPF0699 TRANSMEMBRANE PROTEIN YDBT"/>
    <property type="match status" value="1"/>
</dbReference>